<dbReference type="InterPro" id="IPR009057">
    <property type="entry name" value="Homeodomain-like_sf"/>
</dbReference>
<dbReference type="KEGG" id="schf:IPT68_28915"/>
<proteinExistence type="predicted"/>
<sequence>MRYPQGGGLTAERQQFREGLRLRAAERFARGETSAVIAKELRVSVRSVQRWRHAWNEGGPRALRSQGPASLPRLSEKQFAQLEAELAKGPAAHGWEDQRWTLSRVKTVIGRRFHLTYTIQGVRKLLVRNGWSCQVPARRAMERDNDAVAGWVKEVWPCAEDSRRLVEPGSSLRTKPDSP</sequence>
<dbReference type="Pfam" id="PF13384">
    <property type="entry name" value="HTH_23"/>
    <property type="match status" value="1"/>
</dbReference>
<dbReference type="EMBL" id="CP063374">
    <property type="protein sequence ID" value="QOV43694.1"/>
    <property type="molecule type" value="Genomic_DNA"/>
</dbReference>
<dbReference type="Pfam" id="PF13592">
    <property type="entry name" value="HTH_33"/>
    <property type="match status" value="1"/>
</dbReference>
<dbReference type="SUPFAM" id="SSF46689">
    <property type="entry name" value="Homeodomain-like"/>
    <property type="match status" value="1"/>
</dbReference>
<dbReference type="RefSeq" id="WP_189701399.1">
    <property type="nucleotide sequence ID" value="NZ_BMTA01000027.1"/>
</dbReference>
<reference evidence="2 3" key="1">
    <citation type="submission" date="2020-10" db="EMBL/GenBank/DDBJ databases">
        <title>Streptomyces chromofuscus complate genome analysis.</title>
        <authorList>
            <person name="Anwar N."/>
        </authorList>
    </citation>
    <scope>NUCLEOTIDE SEQUENCE [LARGE SCALE GENOMIC DNA]</scope>
    <source>
        <strain evidence="2 3">DSM 40273</strain>
    </source>
</reference>
<accession>A0A7M2T602</accession>
<evidence type="ECO:0000313" key="2">
    <source>
        <dbReference type="EMBL" id="QOV43694.1"/>
    </source>
</evidence>
<feature type="domain" description="Winged helix-turn helix" evidence="1">
    <location>
        <begin position="96"/>
        <end position="154"/>
    </location>
</feature>
<evidence type="ECO:0000259" key="1">
    <source>
        <dbReference type="Pfam" id="PF13592"/>
    </source>
</evidence>
<protein>
    <submittedName>
        <fullName evidence="2">Winged helix-turn-helix domain-containing protein</fullName>
    </submittedName>
</protein>
<dbReference type="Proteomes" id="UP000594008">
    <property type="component" value="Chromosome"/>
</dbReference>
<dbReference type="AlphaFoldDB" id="A0A7M2T602"/>
<evidence type="ECO:0000313" key="3">
    <source>
        <dbReference type="Proteomes" id="UP000594008"/>
    </source>
</evidence>
<organism evidence="2 3">
    <name type="scientific">Streptomyces chromofuscus</name>
    <dbReference type="NCBI Taxonomy" id="42881"/>
    <lineage>
        <taxon>Bacteria</taxon>
        <taxon>Bacillati</taxon>
        <taxon>Actinomycetota</taxon>
        <taxon>Actinomycetes</taxon>
        <taxon>Kitasatosporales</taxon>
        <taxon>Streptomycetaceae</taxon>
        <taxon>Streptomyces</taxon>
    </lineage>
</organism>
<name>A0A7M2T602_STRCW</name>
<dbReference type="InterPro" id="IPR025959">
    <property type="entry name" value="Winged_HTH_dom"/>
</dbReference>
<gene>
    <name evidence="2" type="ORF">IPT68_28915</name>
</gene>
<keyword evidence="3" id="KW-1185">Reference proteome</keyword>